<evidence type="ECO:0000313" key="2">
    <source>
        <dbReference type="Proteomes" id="UP000008311"/>
    </source>
</evidence>
<evidence type="ECO:0000313" key="1">
    <source>
        <dbReference type="EMBL" id="EEF27910.1"/>
    </source>
</evidence>
<name>B9T8B1_RICCO</name>
<proteinExistence type="predicted"/>
<dbReference type="EMBL" id="EQ974968">
    <property type="protein sequence ID" value="EEF27910.1"/>
    <property type="molecule type" value="Genomic_DNA"/>
</dbReference>
<accession>B9T8B1</accession>
<dbReference type="InParanoid" id="B9T8B1"/>
<sequence length="61" mass="6685">MIKSSVSGGIPCASKIQWSRRKRKRVGADLLRKARSIGQSTYPARLPTARMRANCEALALA</sequence>
<dbReference type="AlphaFoldDB" id="B9T8B1"/>
<organism evidence="1 2">
    <name type="scientific">Ricinus communis</name>
    <name type="common">Castor bean</name>
    <dbReference type="NCBI Taxonomy" id="3988"/>
    <lineage>
        <taxon>Eukaryota</taxon>
        <taxon>Viridiplantae</taxon>
        <taxon>Streptophyta</taxon>
        <taxon>Embryophyta</taxon>
        <taxon>Tracheophyta</taxon>
        <taxon>Spermatophyta</taxon>
        <taxon>Magnoliopsida</taxon>
        <taxon>eudicotyledons</taxon>
        <taxon>Gunneridae</taxon>
        <taxon>Pentapetalae</taxon>
        <taxon>rosids</taxon>
        <taxon>fabids</taxon>
        <taxon>Malpighiales</taxon>
        <taxon>Euphorbiaceae</taxon>
        <taxon>Acalyphoideae</taxon>
        <taxon>Acalypheae</taxon>
        <taxon>Ricinus</taxon>
    </lineage>
</organism>
<gene>
    <name evidence="1" type="ORF">RCOM_0008900</name>
</gene>
<reference evidence="2" key="1">
    <citation type="journal article" date="2010" name="Nat. Biotechnol.">
        <title>Draft genome sequence of the oilseed species Ricinus communis.</title>
        <authorList>
            <person name="Chan A.P."/>
            <person name="Crabtree J."/>
            <person name="Zhao Q."/>
            <person name="Lorenzi H."/>
            <person name="Orvis J."/>
            <person name="Puiu D."/>
            <person name="Melake-Berhan A."/>
            <person name="Jones K.M."/>
            <person name="Redman J."/>
            <person name="Chen G."/>
            <person name="Cahoon E.B."/>
            <person name="Gedil M."/>
            <person name="Stanke M."/>
            <person name="Haas B.J."/>
            <person name="Wortman J.R."/>
            <person name="Fraser-Liggett C.M."/>
            <person name="Ravel J."/>
            <person name="Rabinowicz P.D."/>
        </authorList>
    </citation>
    <scope>NUCLEOTIDE SEQUENCE [LARGE SCALE GENOMIC DNA]</scope>
    <source>
        <strain evidence="2">cv. Hale</strain>
    </source>
</reference>
<keyword evidence="2" id="KW-1185">Reference proteome</keyword>
<protein>
    <submittedName>
        <fullName evidence="1">Uncharacterized protein</fullName>
    </submittedName>
</protein>
<dbReference type="Proteomes" id="UP000008311">
    <property type="component" value="Unassembled WGS sequence"/>
</dbReference>